<dbReference type="PANTHER" id="PTHR46233:SF3">
    <property type="entry name" value="HYDROXYACYLGLUTATHIONE HYDROLASE GLOC"/>
    <property type="match status" value="1"/>
</dbReference>
<dbReference type="GO" id="GO:0004416">
    <property type="term" value="F:hydroxyacylglutathione hydrolase activity"/>
    <property type="evidence" value="ECO:0007669"/>
    <property type="project" value="UniProtKB-EC"/>
</dbReference>
<feature type="domain" description="Metallo-beta-lactamase" evidence="5">
    <location>
        <begin position="16"/>
        <end position="194"/>
    </location>
</feature>
<dbReference type="Gene3D" id="3.60.15.10">
    <property type="entry name" value="Ribonuclease Z/Hydroxyacylglutathione hydrolase-like"/>
    <property type="match status" value="1"/>
</dbReference>
<evidence type="ECO:0000259" key="5">
    <source>
        <dbReference type="SMART" id="SM00849"/>
    </source>
</evidence>
<evidence type="ECO:0000256" key="3">
    <source>
        <dbReference type="ARBA" id="ARBA00022801"/>
    </source>
</evidence>
<dbReference type="AlphaFoldDB" id="A0A6J4KFY7"/>
<proteinExistence type="predicted"/>
<comment type="cofactor">
    <cofactor evidence="1">
        <name>Zn(2+)</name>
        <dbReference type="ChEBI" id="CHEBI:29105"/>
    </cofactor>
</comment>
<dbReference type="Pfam" id="PF00753">
    <property type="entry name" value="Lactamase_B"/>
    <property type="match status" value="1"/>
</dbReference>
<evidence type="ECO:0000313" key="6">
    <source>
        <dbReference type="EMBL" id="CAA9304924.1"/>
    </source>
</evidence>
<dbReference type="SMART" id="SM00849">
    <property type="entry name" value="Lactamase_B"/>
    <property type="match status" value="1"/>
</dbReference>
<evidence type="ECO:0000256" key="1">
    <source>
        <dbReference type="ARBA" id="ARBA00001947"/>
    </source>
</evidence>
<dbReference type="SUPFAM" id="SSF56281">
    <property type="entry name" value="Metallo-hydrolase/oxidoreductase"/>
    <property type="match status" value="1"/>
</dbReference>
<dbReference type="InterPro" id="IPR036866">
    <property type="entry name" value="RibonucZ/Hydroxyglut_hydro"/>
</dbReference>
<reference evidence="6" key="1">
    <citation type="submission" date="2020-02" db="EMBL/GenBank/DDBJ databases">
        <authorList>
            <person name="Meier V. D."/>
        </authorList>
    </citation>
    <scope>NUCLEOTIDE SEQUENCE</scope>
    <source>
        <strain evidence="6">AVDCRST_MAG77</strain>
    </source>
</reference>
<dbReference type="EC" id="3.1.2.6" evidence="6"/>
<evidence type="ECO:0000256" key="2">
    <source>
        <dbReference type="ARBA" id="ARBA00022723"/>
    </source>
</evidence>
<keyword evidence="2" id="KW-0479">Metal-binding</keyword>
<protein>
    <submittedName>
        <fullName evidence="6">Hydroxyacylglutathione hydrolase</fullName>
        <ecNumber evidence="6">3.1.2.6</ecNumber>
    </submittedName>
</protein>
<dbReference type="InterPro" id="IPR001279">
    <property type="entry name" value="Metallo-B-lactamas"/>
</dbReference>
<dbReference type="InterPro" id="IPR051453">
    <property type="entry name" value="MBL_Glyoxalase_II"/>
</dbReference>
<keyword evidence="4" id="KW-0862">Zinc</keyword>
<gene>
    <name evidence="6" type="ORF">AVDCRST_MAG77-6285</name>
</gene>
<sequence>MTVPYEIVPVVCGPLQNNVYVVCDAEAQVALAVDCGLEAAVAVGQVLRERELRLETIVATHGHFDHMAEVAALARATGAQVLVHRDDAERLRQPSRPMLFPKLDVEPAPVSRELVEGDTVALGDAVLAVWHTPGHTPGSLCLYDATRGMLFSGDTLFAGTFGRYDLPGGDPAVLKQSLLRLATLPPDTQVLPGHNAVTTIGRERWLTRPPL</sequence>
<dbReference type="GO" id="GO:0046872">
    <property type="term" value="F:metal ion binding"/>
    <property type="evidence" value="ECO:0007669"/>
    <property type="project" value="UniProtKB-KW"/>
</dbReference>
<organism evidence="6">
    <name type="scientific">uncultured Chloroflexota bacterium</name>
    <dbReference type="NCBI Taxonomy" id="166587"/>
    <lineage>
        <taxon>Bacteria</taxon>
        <taxon>Bacillati</taxon>
        <taxon>Chloroflexota</taxon>
        <taxon>environmental samples</taxon>
    </lineage>
</organism>
<evidence type="ECO:0000256" key="4">
    <source>
        <dbReference type="ARBA" id="ARBA00022833"/>
    </source>
</evidence>
<dbReference type="PANTHER" id="PTHR46233">
    <property type="entry name" value="HYDROXYACYLGLUTATHIONE HYDROLASE GLOC"/>
    <property type="match status" value="1"/>
</dbReference>
<keyword evidence="3 6" id="KW-0378">Hydrolase</keyword>
<name>A0A6J4KFY7_9CHLR</name>
<dbReference type="EMBL" id="CADCTC010000312">
    <property type="protein sequence ID" value="CAA9304924.1"/>
    <property type="molecule type" value="Genomic_DNA"/>
</dbReference>
<accession>A0A6J4KFY7</accession>
<dbReference type="CDD" id="cd06262">
    <property type="entry name" value="metallo-hydrolase-like_MBL-fold"/>
    <property type="match status" value="1"/>
</dbReference>